<dbReference type="InParanoid" id="C7ZN41"/>
<protein>
    <submittedName>
        <fullName evidence="2">Uncharacterized protein</fullName>
    </submittedName>
</protein>
<organism evidence="2 3">
    <name type="scientific">Fusarium vanettenii (strain ATCC MYA-4622 / CBS 123669 / FGSC 9596 / NRRL 45880 / 77-13-4)</name>
    <name type="common">Fusarium solani subsp. pisi</name>
    <dbReference type="NCBI Taxonomy" id="660122"/>
    <lineage>
        <taxon>Eukaryota</taxon>
        <taxon>Fungi</taxon>
        <taxon>Dikarya</taxon>
        <taxon>Ascomycota</taxon>
        <taxon>Pezizomycotina</taxon>
        <taxon>Sordariomycetes</taxon>
        <taxon>Hypocreomycetidae</taxon>
        <taxon>Hypocreales</taxon>
        <taxon>Nectriaceae</taxon>
        <taxon>Fusarium</taxon>
        <taxon>Fusarium solani species complex</taxon>
        <taxon>Fusarium vanettenii</taxon>
    </lineage>
</organism>
<keyword evidence="3" id="KW-1185">Reference proteome</keyword>
<gene>
    <name evidence="2" type="ORF">NECHADRAFT_88857</name>
</gene>
<name>C7ZN41_FUSV7</name>
<dbReference type="Proteomes" id="UP000005206">
    <property type="component" value="Chromosome 17"/>
</dbReference>
<dbReference type="VEuPathDB" id="FungiDB:NECHADRAFT_88857"/>
<dbReference type="EMBL" id="GG698962">
    <property type="protein sequence ID" value="EEU34568.1"/>
    <property type="molecule type" value="Genomic_DNA"/>
</dbReference>
<dbReference type="KEGG" id="nhe:NECHADRAFT_88857"/>
<dbReference type="RefSeq" id="XP_003040281.1">
    <property type="nucleotide sequence ID" value="XM_003040235.1"/>
</dbReference>
<sequence>MYLTGHGTGVYNLMLPKVQACVRRRINEMVRGGIIQQALNQGVTEYTWREDADNFLHRPGWISNWNVVFGQHLGRARQHTENPRAVALRGVEARRVAAAALFPRAVHVEANTVIHGNVTNGRGTVRGANVSNIVNSAAGPDACRGAEGVVQAPLVLEDDYDADQYHDDSEDDCDDIEMTDAPAPAPETPQTNNTTNQGGNDNASNDAIRGGIAIANANSKTGPAAANANNNYNINHHHWCPHGWQQMAPIAQGAATNGMPPPPPPHVPQFPPEQPLVQPVTPGINTPVSVSNIPSMLSSSPTTIISLETASSITPSESASSVSHTRRIGRGSPEAEITTLMLEELRACSTDQLCDAIDTLSGKIIGNIT</sequence>
<evidence type="ECO:0000313" key="2">
    <source>
        <dbReference type="EMBL" id="EEU34568.1"/>
    </source>
</evidence>
<reference evidence="2 3" key="1">
    <citation type="journal article" date="2009" name="PLoS Genet.">
        <title>The genome of Nectria haematococca: contribution of supernumerary chromosomes to gene expansion.</title>
        <authorList>
            <person name="Coleman J.J."/>
            <person name="Rounsley S.D."/>
            <person name="Rodriguez-Carres M."/>
            <person name="Kuo A."/>
            <person name="Wasmann C.C."/>
            <person name="Grimwood J."/>
            <person name="Schmutz J."/>
            <person name="Taga M."/>
            <person name="White G.J."/>
            <person name="Zhou S."/>
            <person name="Schwartz D.C."/>
            <person name="Freitag M."/>
            <person name="Ma L.J."/>
            <person name="Danchin E.G."/>
            <person name="Henrissat B."/>
            <person name="Coutinho P.M."/>
            <person name="Nelson D.R."/>
            <person name="Straney D."/>
            <person name="Napoli C.A."/>
            <person name="Barker B.M."/>
            <person name="Gribskov M."/>
            <person name="Rep M."/>
            <person name="Kroken S."/>
            <person name="Molnar I."/>
            <person name="Rensing C."/>
            <person name="Kennell J.C."/>
            <person name="Zamora J."/>
            <person name="Farman M.L."/>
            <person name="Selker E.U."/>
            <person name="Salamov A."/>
            <person name="Shapiro H."/>
            <person name="Pangilinan J."/>
            <person name="Lindquist E."/>
            <person name="Lamers C."/>
            <person name="Grigoriev I.V."/>
            <person name="Geiser D.M."/>
            <person name="Covert S.F."/>
            <person name="Temporini E."/>
            <person name="Vanetten H.D."/>
        </authorList>
    </citation>
    <scope>NUCLEOTIDE SEQUENCE [LARGE SCALE GENOMIC DNA]</scope>
    <source>
        <strain evidence="3">ATCC MYA-4622 / CBS 123669 / FGSC 9596 / NRRL 45880 / 77-13-4</strain>
    </source>
</reference>
<accession>C7ZN41</accession>
<proteinExistence type="predicted"/>
<feature type="region of interest" description="Disordered" evidence="1">
    <location>
        <begin position="163"/>
        <end position="207"/>
    </location>
</feature>
<feature type="compositionally biased region" description="Acidic residues" evidence="1">
    <location>
        <begin position="163"/>
        <end position="178"/>
    </location>
</feature>
<feature type="compositionally biased region" description="Low complexity" evidence="1">
    <location>
        <begin position="188"/>
        <end position="207"/>
    </location>
</feature>
<dbReference type="GeneID" id="9678090"/>
<dbReference type="AlphaFoldDB" id="C7ZN41"/>
<evidence type="ECO:0000313" key="3">
    <source>
        <dbReference type="Proteomes" id="UP000005206"/>
    </source>
</evidence>
<dbReference type="HOGENOM" id="CLU_750264_0_0_1"/>
<evidence type="ECO:0000256" key="1">
    <source>
        <dbReference type="SAM" id="MobiDB-lite"/>
    </source>
</evidence>